<feature type="region of interest" description="Disordered" evidence="1">
    <location>
        <begin position="1"/>
        <end position="24"/>
    </location>
</feature>
<dbReference type="CDD" id="cd00118">
    <property type="entry name" value="LysM"/>
    <property type="match status" value="1"/>
</dbReference>
<feature type="domain" description="LysM" evidence="2">
    <location>
        <begin position="193"/>
        <end position="240"/>
    </location>
</feature>
<evidence type="ECO:0000259" key="2">
    <source>
        <dbReference type="PROSITE" id="PS51782"/>
    </source>
</evidence>
<dbReference type="Pfam" id="PF19266">
    <property type="entry name" value="CIS_tube"/>
    <property type="match status" value="1"/>
</dbReference>
<protein>
    <submittedName>
        <fullName evidence="3">LysM peptidoglycan-binding domain-containing protein</fullName>
    </submittedName>
</protein>
<evidence type="ECO:0000313" key="4">
    <source>
        <dbReference type="Proteomes" id="UP001164693"/>
    </source>
</evidence>
<dbReference type="PROSITE" id="PS51782">
    <property type="entry name" value="LYSM"/>
    <property type="match status" value="1"/>
</dbReference>
<dbReference type="RefSeq" id="WP_269445618.1">
    <property type="nucleotide sequence ID" value="NZ_CP097463.1"/>
</dbReference>
<dbReference type="InterPro" id="IPR036779">
    <property type="entry name" value="LysM_dom_sf"/>
</dbReference>
<evidence type="ECO:0000256" key="1">
    <source>
        <dbReference type="SAM" id="MobiDB-lite"/>
    </source>
</evidence>
<gene>
    <name evidence="3" type="ORF">M6B22_10035</name>
</gene>
<organism evidence="3 4">
    <name type="scientific">Jatrophihabitans cynanchi</name>
    <dbReference type="NCBI Taxonomy" id="2944128"/>
    <lineage>
        <taxon>Bacteria</taxon>
        <taxon>Bacillati</taxon>
        <taxon>Actinomycetota</taxon>
        <taxon>Actinomycetes</taxon>
        <taxon>Jatrophihabitantales</taxon>
        <taxon>Jatrophihabitantaceae</taxon>
        <taxon>Jatrophihabitans</taxon>
    </lineage>
</organism>
<accession>A0ABY7K632</accession>
<keyword evidence="4" id="KW-1185">Reference proteome</keyword>
<dbReference type="InterPro" id="IPR018392">
    <property type="entry name" value="LysM"/>
</dbReference>
<name>A0ABY7K632_9ACTN</name>
<dbReference type="InterPro" id="IPR045361">
    <property type="entry name" value="CIS_tube_prot_N"/>
</dbReference>
<reference evidence="3" key="1">
    <citation type="submission" date="2022-05" db="EMBL/GenBank/DDBJ databases">
        <title>Jatrophihabitans sp. SB3-54 whole genome sequence.</title>
        <authorList>
            <person name="Suh M.K."/>
            <person name="Eom M.K."/>
            <person name="Kim J.S."/>
            <person name="Kim H.S."/>
            <person name="Do H.E."/>
            <person name="Shin Y.K."/>
            <person name="Lee J.-S."/>
        </authorList>
    </citation>
    <scope>NUCLEOTIDE SEQUENCE</scope>
    <source>
        <strain evidence="3">SB3-54</strain>
    </source>
</reference>
<dbReference type="Proteomes" id="UP001164693">
    <property type="component" value="Chromosome"/>
</dbReference>
<sequence length="261" mass="27815">MSSPVAFSATGVGGGNGGRPKLEHAYLQLHEPSADGSFAKPGPQLGKIEFQFNPKELSLSKSAAWTRSSARGNKKSGPPQYNGPQPSKLTLEMFFDASDTQDNSVVKRVEQLFACCVPTDSSFQQKKGSPPWVLFRWGGLTGFLAYISSVSVKYTLFTSGGLPVRATVSVTLEELAGDAPRQNPTSGGLVPQRVHTTVEGDSLQAIAYREYGNPARWRAVAEANGIDDPMRLRPGTVLLLPALAELTAAPADGAAREVIRA</sequence>
<dbReference type="EMBL" id="CP097463">
    <property type="protein sequence ID" value="WAX59077.1"/>
    <property type="molecule type" value="Genomic_DNA"/>
</dbReference>
<evidence type="ECO:0000313" key="3">
    <source>
        <dbReference type="EMBL" id="WAX59077.1"/>
    </source>
</evidence>
<dbReference type="Gene3D" id="3.10.350.10">
    <property type="entry name" value="LysM domain"/>
    <property type="match status" value="1"/>
</dbReference>
<dbReference type="Pfam" id="PF01476">
    <property type="entry name" value="LysM"/>
    <property type="match status" value="1"/>
</dbReference>
<proteinExistence type="predicted"/>